<keyword evidence="2" id="KW-0472">Membrane</keyword>
<dbReference type="SUPFAM" id="SSF55729">
    <property type="entry name" value="Acyl-CoA N-acyltransferases (Nat)"/>
    <property type="match status" value="1"/>
</dbReference>
<dbReference type="GeneID" id="136992214"/>
<dbReference type="CDD" id="cd04301">
    <property type="entry name" value="NAT_SF"/>
    <property type="match status" value="1"/>
</dbReference>
<proteinExistence type="predicted"/>
<evidence type="ECO:0000313" key="5">
    <source>
        <dbReference type="RefSeq" id="XP_067153345.1"/>
    </source>
</evidence>
<name>A0ABM4EKW8_9AVES</name>
<dbReference type="Pfam" id="PF00583">
    <property type="entry name" value="Acetyltransf_1"/>
    <property type="match status" value="1"/>
</dbReference>
<reference evidence="5" key="1">
    <citation type="submission" date="2025-08" db="UniProtKB">
        <authorList>
            <consortium name="RefSeq"/>
        </authorList>
    </citation>
    <scope>IDENTIFICATION</scope>
    <source>
        <tissue evidence="5">Blood</tissue>
    </source>
</reference>
<dbReference type="RefSeq" id="XP_067153345.1">
    <property type="nucleotide sequence ID" value="XM_067297244.1"/>
</dbReference>
<feature type="transmembrane region" description="Helical" evidence="2">
    <location>
        <begin position="41"/>
        <end position="73"/>
    </location>
</feature>
<dbReference type="Gene3D" id="3.40.630.30">
    <property type="match status" value="1"/>
</dbReference>
<organism evidence="4 5">
    <name type="scientific">Apteryx mantelli</name>
    <name type="common">North Island brown kiwi</name>
    <dbReference type="NCBI Taxonomy" id="2696672"/>
    <lineage>
        <taxon>Eukaryota</taxon>
        <taxon>Metazoa</taxon>
        <taxon>Chordata</taxon>
        <taxon>Craniata</taxon>
        <taxon>Vertebrata</taxon>
        <taxon>Euteleostomi</taxon>
        <taxon>Archelosauria</taxon>
        <taxon>Archosauria</taxon>
        <taxon>Dinosauria</taxon>
        <taxon>Saurischia</taxon>
        <taxon>Theropoda</taxon>
        <taxon>Coelurosauria</taxon>
        <taxon>Aves</taxon>
        <taxon>Palaeognathae</taxon>
        <taxon>Apterygiformes</taxon>
        <taxon>Apterygidae</taxon>
        <taxon>Apteryx</taxon>
    </lineage>
</organism>
<gene>
    <name evidence="5" type="primary">LOC136992214</name>
</gene>
<evidence type="ECO:0000256" key="1">
    <source>
        <dbReference type="ARBA" id="ARBA00022679"/>
    </source>
</evidence>
<keyword evidence="2" id="KW-1133">Transmembrane helix</keyword>
<dbReference type="InterPro" id="IPR016181">
    <property type="entry name" value="Acyl_CoA_acyltransferase"/>
</dbReference>
<evidence type="ECO:0000256" key="2">
    <source>
        <dbReference type="SAM" id="Phobius"/>
    </source>
</evidence>
<dbReference type="Proteomes" id="UP001652627">
    <property type="component" value="Chromosome 5"/>
</dbReference>
<dbReference type="PANTHER" id="PTHR13947:SF60">
    <property type="entry name" value="N-ACETYLTRANSFERASE DOMAIN-CONTAINING PROTEIN"/>
    <property type="match status" value="1"/>
</dbReference>
<dbReference type="InterPro" id="IPR000182">
    <property type="entry name" value="GNAT_dom"/>
</dbReference>
<keyword evidence="2" id="KW-0812">Transmembrane</keyword>
<dbReference type="InterPro" id="IPR050769">
    <property type="entry name" value="NAT_camello-type"/>
</dbReference>
<sequence>MADYRIRAYRDEDYEAVREVFAAGMSEYVPSLCLHVLKQPWVVLLLACTFCLLLASSRSLLLPVLALTLLLAVGRQLLGSCWSAYIERCLADDLRDIRATYMQSARSRFWVAEADDRVVGTAAVLPARAGRRELALKRVSVRKDYRGLGIATALCRTAVAFARQQQGCGALVLNTLMVQREARGLYERLGFRRDRRYVLPTLYGRLANCTVTEYRYELPAPR</sequence>
<dbReference type="PANTHER" id="PTHR13947">
    <property type="entry name" value="GNAT FAMILY N-ACETYLTRANSFERASE"/>
    <property type="match status" value="1"/>
</dbReference>
<keyword evidence="4" id="KW-1185">Reference proteome</keyword>
<feature type="domain" description="N-acetyltransferase" evidence="3">
    <location>
        <begin position="62"/>
        <end position="221"/>
    </location>
</feature>
<protein>
    <submittedName>
        <fullName evidence="5">Probable N-acetyltransferase camello</fullName>
    </submittedName>
</protein>
<dbReference type="PROSITE" id="PS51186">
    <property type="entry name" value="GNAT"/>
    <property type="match status" value="1"/>
</dbReference>
<evidence type="ECO:0000313" key="4">
    <source>
        <dbReference type="Proteomes" id="UP001652627"/>
    </source>
</evidence>
<accession>A0ABM4EKW8</accession>
<evidence type="ECO:0000259" key="3">
    <source>
        <dbReference type="PROSITE" id="PS51186"/>
    </source>
</evidence>
<keyword evidence="1" id="KW-0808">Transferase</keyword>